<proteinExistence type="predicted"/>
<feature type="domain" description="UmuC" evidence="2">
    <location>
        <begin position="1"/>
        <end position="143"/>
    </location>
</feature>
<dbReference type="InterPro" id="IPR043128">
    <property type="entry name" value="Rev_trsase/Diguanyl_cyclase"/>
</dbReference>
<dbReference type="InterPro" id="IPR043502">
    <property type="entry name" value="DNA/RNA_pol_sf"/>
</dbReference>
<dbReference type="GO" id="GO:0042276">
    <property type="term" value="P:error-prone translesion synthesis"/>
    <property type="evidence" value="ECO:0007669"/>
    <property type="project" value="TreeGrafter"/>
</dbReference>
<dbReference type="OrthoDB" id="1747274at2759"/>
<comment type="caution">
    <text evidence="3">The sequence shown here is derived from an EMBL/GenBank/DDBJ whole genome shotgun (WGS) entry which is preliminary data.</text>
</comment>
<protein>
    <recommendedName>
        <fullName evidence="1">DNA polymerase kappa</fullName>
    </recommendedName>
</protein>
<dbReference type="InterPro" id="IPR001126">
    <property type="entry name" value="UmuC"/>
</dbReference>
<dbReference type="SUPFAM" id="SSF56672">
    <property type="entry name" value="DNA/RNA polymerases"/>
    <property type="match status" value="1"/>
</dbReference>
<dbReference type="FunFam" id="3.40.1170.60:FF:000002">
    <property type="entry name" value="Polymerase (DNA directed) kappa"/>
    <property type="match status" value="1"/>
</dbReference>
<dbReference type="Gene3D" id="3.40.1170.60">
    <property type="match status" value="1"/>
</dbReference>
<organism evidence="3 4">
    <name type="scientific">Colocasia esculenta</name>
    <name type="common">Wild taro</name>
    <name type="synonym">Arum esculentum</name>
    <dbReference type="NCBI Taxonomy" id="4460"/>
    <lineage>
        <taxon>Eukaryota</taxon>
        <taxon>Viridiplantae</taxon>
        <taxon>Streptophyta</taxon>
        <taxon>Embryophyta</taxon>
        <taxon>Tracheophyta</taxon>
        <taxon>Spermatophyta</taxon>
        <taxon>Magnoliopsida</taxon>
        <taxon>Liliopsida</taxon>
        <taxon>Araceae</taxon>
        <taxon>Aroideae</taxon>
        <taxon>Colocasieae</taxon>
        <taxon>Colocasia</taxon>
    </lineage>
</organism>
<dbReference type="AlphaFoldDB" id="A0A843WA29"/>
<evidence type="ECO:0000256" key="1">
    <source>
        <dbReference type="ARBA" id="ARBA00016178"/>
    </source>
</evidence>
<dbReference type="GO" id="GO:0003887">
    <property type="term" value="F:DNA-directed DNA polymerase activity"/>
    <property type="evidence" value="ECO:0007669"/>
    <property type="project" value="InterPro"/>
</dbReference>
<accession>A0A843WA29</accession>
<dbReference type="EMBL" id="NMUH01003736">
    <property type="protein sequence ID" value="MQM06902.1"/>
    <property type="molecule type" value="Genomic_DNA"/>
</dbReference>
<dbReference type="Pfam" id="PF00817">
    <property type="entry name" value="IMS"/>
    <property type="match status" value="1"/>
</dbReference>
<name>A0A843WA29_COLES</name>
<reference evidence="3" key="1">
    <citation type="submission" date="2017-07" db="EMBL/GenBank/DDBJ databases">
        <title>Taro Niue Genome Assembly and Annotation.</title>
        <authorList>
            <person name="Atibalentja N."/>
            <person name="Keating K."/>
            <person name="Fields C.J."/>
        </authorList>
    </citation>
    <scope>NUCLEOTIDE SEQUENCE</scope>
    <source>
        <strain evidence="3">Niue_2</strain>
        <tissue evidence="3">Leaf</tissue>
    </source>
</reference>
<sequence>MDAFYAAVETLENPSLKGKPLAVGSMSMICTANYEARKFGVRAAMPGFIARKLCPNLVFVPTNFDKYSYYSEMTRKVFRRYDPCFIATSLDEAYLNITDICKERGVSSQEVAEQLRNTIYVETGLTCSAGVAPNRLLAKVALC</sequence>
<evidence type="ECO:0000313" key="4">
    <source>
        <dbReference type="Proteomes" id="UP000652761"/>
    </source>
</evidence>
<evidence type="ECO:0000259" key="2">
    <source>
        <dbReference type="PROSITE" id="PS50173"/>
    </source>
</evidence>
<dbReference type="InterPro" id="IPR050116">
    <property type="entry name" value="DNA_polymerase-Y"/>
</dbReference>
<evidence type="ECO:0000313" key="3">
    <source>
        <dbReference type="EMBL" id="MQM06902.1"/>
    </source>
</evidence>
<dbReference type="CDD" id="cd03586">
    <property type="entry name" value="PolY_Pol_IV_kappa"/>
    <property type="match status" value="1"/>
</dbReference>
<dbReference type="PANTHER" id="PTHR11076:SF33">
    <property type="entry name" value="DNA POLYMERASE KAPPA"/>
    <property type="match status" value="1"/>
</dbReference>
<gene>
    <name evidence="3" type="ORF">Taro_039731</name>
</gene>
<dbReference type="PANTHER" id="PTHR11076">
    <property type="entry name" value="DNA REPAIR POLYMERASE UMUC / TRANSFERASE FAMILY MEMBER"/>
    <property type="match status" value="1"/>
</dbReference>
<dbReference type="GO" id="GO:0005634">
    <property type="term" value="C:nucleus"/>
    <property type="evidence" value="ECO:0007669"/>
    <property type="project" value="TreeGrafter"/>
</dbReference>
<dbReference type="GO" id="GO:0006281">
    <property type="term" value="P:DNA repair"/>
    <property type="evidence" value="ECO:0007669"/>
    <property type="project" value="InterPro"/>
</dbReference>
<dbReference type="Proteomes" id="UP000652761">
    <property type="component" value="Unassembled WGS sequence"/>
</dbReference>
<dbReference type="InterPro" id="IPR022880">
    <property type="entry name" value="DNApol_IV"/>
</dbReference>
<dbReference type="Gene3D" id="3.30.70.270">
    <property type="match status" value="1"/>
</dbReference>
<keyword evidence="4" id="KW-1185">Reference proteome</keyword>
<dbReference type="PROSITE" id="PS50173">
    <property type="entry name" value="UMUC"/>
    <property type="match status" value="1"/>
</dbReference>